<keyword evidence="2" id="KW-0378">Hydrolase</keyword>
<dbReference type="InterPro" id="IPR005659">
    <property type="entry name" value="Chemorcpt_Glu_NH3ase_CheD"/>
</dbReference>
<dbReference type="GO" id="GO:0006935">
    <property type="term" value="P:chemotaxis"/>
    <property type="evidence" value="ECO:0007669"/>
    <property type="project" value="UniProtKB-KW"/>
</dbReference>
<accession>A0A8E4BUS6</accession>
<evidence type="ECO:0000256" key="2">
    <source>
        <dbReference type="ARBA" id="ARBA00022801"/>
    </source>
</evidence>
<dbReference type="Proteomes" id="UP000826722">
    <property type="component" value="Chromosome"/>
</dbReference>
<protein>
    <submittedName>
        <fullName evidence="3">Uncharacterized protein</fullName>
    </submittedName>
</protein>
<evidence type="ECO:0000256" key="1">
    <source>
        <dbReference type="ARBA" id="ARBA00022500"/>
    </source>
</evidence>
<sequence>MSHIMLPERPANKIQPPDMPTNGMYADEAMELLLAEMKQADTNPKQYQVKLFGGGDMFPSQNKRKGIDIGLKNIEAVRAQLKKYGFNSQAEHVGGSGHRYIIFDVWSGHVWVRHHHLPQIEETKPLKKKKAVVHQE</sequence>
<evidence type="ECO:0000313" key="3">
    <source>
        <dbReference type="EMBL" id="BCM26180.1"/>
    </source>
</evidence>
<dbReference type="GO" id="GO:0050568">
    <property type="term" value="F:protein-glutamine glutaminase activity"/>
    <property type="evidence" value="ECO:0007669"/>
    <property type="project" value="InterPro"/>
</dbReference>
<proteinExistence type="predicted"/>
<dbReference type="AlphaFoldDB" id="A0A8E4BUS6"/>
<dbReference type="CDD" id="cd16352">
    <property type="entry name" value="CheD"/>
    <property type="match status" value="1"/>
</dbReference>
<keyword evidence="4" id="KW-1185">Reference proteome</keyword>
<name>A0A8E4BUS6_9PROT</name>
<evidence type="ECO:0000313" key="4">
    <source>
        <dbReference type="Proteomes" id="UP000826722"/>
    </source>
</evidence>
<dbReference type="PANTHER" id="PTHR35147:SF3">
    <property type="entry name" value="CHEMORECEPTOR GLUTAMINE DEAMIDASE CHED 1-RELATED"/>
    <property type="match status" value="1"/>
</dbReference>
<organism evidence="3 4">
    <name type="scientific">Methyloradius palustris</name>
    <dbReference type="NCBI Taxonomy" id="2778876"/>
    <lineage>
        <taxon>Bacteria</taxon>
        <taxon>Pseudomonadati</taxon>
        <taxon>Pseudomonadota</taxon>
        <taxon>Betaproteobacteria</taxon>
        <taxon>Nitrosomonadales</taxon>
        <taxon>Methylophilaceae</taxon>
        <taxon>Methyloradius</taxon>
    </lineage>
</organism>
<dbReference type="InterPro" id="IPR038592">
    <property type="entry name" value="CheD-like_sf"/>
</dbReference>
<dbReference type="SUPFAM" id="SSF64438">
    <property type="entry name" value="CNF1/YfiH-like putative cysteine hydrolases"/>
    <property type="match status" value="1"/>
</dbReference>
<dbReference type="Pfam" id="PF03975">
    <property type="entry name" value="CheD"/>
    <property type="match status" value="1"/>
</dbReference>
<dbReference type="Gene3D" id="3.30.1330.200">
    <property type="match status" value="1"/>
</dbReference>
<gene>
    <name evidence="3" type="ORF">ZMTM_24390</name>
</gene>
<reference evidence="3" key="1">
    <citation type="journal article" date="2021" name="Arch. Microbiol.">
        <title>Methyloradius palustris gen. nov., sp. nov., a methanol-oxidizing bacterium isolated from snow.</title>
        <authorList>
            <person name="Miyadera T."/>
            <person name="Kojima H."/>
            <person name="Fukui M."/>
        </authorList>
    </citation>
    <scope>NUCLEOTIDE SEQUENCE</scope>
    <source>
        <strain evidence="3">Zm11</strain>
    </source>
</reference>
<keyword evidence="1" id="KW-0145">Chemotaxis</keyword>
<dbReference type="EMBL" id="AP024110">
    <property type="protein sequence ID" value="BCM26180.1"/>
    <property type="molecule type" value="Genomic_DNA"/>
</dbReference>
<dbReference type="KEGG" id="mpau:ZMTM_24390"/>
<dbReference type="InterPro" id="IPR011324">
    <property type="entry name" value="Cytotoxic_necrot_fac-like_cat"/>
</dbReference>
<dbReference type="PANTHER" id="PTHR35147">
    <property type="entry name" value="CHEMORECEPTOR GLUTAMINE DEAMIDASE CHED-RELATED"/>
    <property type="match status" value="1"/>
</dbReference>